<dbReference type="EMBL" id="VSSQ01002373">
    <property type="protein sequence ID" value="MPM15018.1"/>
    <property type="molecule type" value="Genomic_DNA"/>
</dbReference>
<dbReference type="AlphaFoldDB" id="A0A644XGX2"/>
<organism evidence="2">
    <name type="scientific">bioreactor metagenome</name>
    <dbReference type="NCBI Taxonomy" id="1076179"/>
    <lineage>
        <taxon>unclassified sequences</taxon>
        <taxon>metagenomes</taxon>
        <taxon>ecological metagenomes</taxon>
    </lineage>
</organism>
<proteinExistence type="predicted"/>
<feature type="compositionally biased region" description="Pro residues" evidence="1">
    <location>
        <begin position="48"/>
        <end position="59"/>
    </location>
</feature>
<sequence length="279" mass="31135">MKKSIKLNLAILTLTIAIALLCSACAPANTVALADTPEPTPSATATPAPTPSPTPEPTPTLMPELTFEQKRLLLGIDNTLPIQTSCMQLVDFSFNNQEIRFCTVVYDNHNADLMKDGYGVLDFYSVFDQKNGYLFTVSIPIDYNTGGGTVFLHQYLDYIVEINPALEGMKPLIIRNIASIAYFYDLRGIDYNDNETLKKWSDIYVSMDDSEIDKLGETFIPIDELVNIFLDATDQEKILPFWKYVPGAQVPDELKEFYPNETLLPEGSLTPIPYVVPAD</sequence>
<protein>
    <submittedName>
        <fullName evidence="2">Uncharacterized protein</fullName>
    </submittedName>
</protein>
<gene>
    <name evidence="2" type="ORF">SDC9_61383</name>
</gene>
<comment type="caution">
    <text evidence="2">The sequence shown here is derived from an EMBL/GenBank/DDBJ whole genome shotgun (WGS) entry which is preliminary data.</text>
</comment>
<accession>A0A644XGX2</accession>
<name>A0A644XGX2_9ZZZZ</name>
<feature type="region of interest" description="Disordered" evidence="1">
    <location>
        <begin position="36"/>
        <end position="59"/>
    </location>
</feature>
<evidence type="ECO:0000313" key="2">
    <source>
        <dbReference type="EMBL" id="MPM15018.1"/>
    </source>
</evidence>
<reference evidence="2" key="1">
    <citation type="submission" date="2019-08" db="EMBL/GenBank/DDBJ databases">
        <authorList>
            <person name="Kucharzyk K."/>
            <person name="Murdoch R.W."/>
            <person name="Higgins S."/>
            <person name="Loffler F."/>
        </authorList>
    </citation>
    <scope>NUCLEOTIDE SEQUENCE</scope>
</reference>
<evidence type="ECO:0000256" key="1">
    <source>
        <dbReference type="SAM" id="MobiDB-lite"/>
    </source>
</evidence>